<organism evidence="3 4">
    <name type="scientific">Kitasatospora aburaviensis</name>
    <dbReference type="NCBI Taxonomy" id="67265"/>
    <lineage>
        <taxon>Bacteria</taxon>
        <taxon>Bacillati</taxon>
        <taxon>Actinomycetota</taxon>
        <taxon>Actinomycetes</taxon>
        <taxon>Kitasatosporales</taxon>
        <taxon>Streptomycetaceae</taxon>
        <taxon>Kitasatospora</taxon>
    </lineage>
</organism>
<evidence type="ECO:0000313" key="4">
    <source>
        <dbReference type="Proteomes" id="UP001596067"/>
    </source>
</evidence>
<dbReference type="EMBL" id="JBHSOD010000011">
    <property type="protein sequence ID" value="MFC5885680.1"/>
    <property type="molecule type" value="Genomic_DNA"/>
</dbReference>
<evidence type="ECO:0000256" key="1">
    <source>
        <dbReference type="ARBA" id="ARBA00023172"/>
    </source>
</evidence>
<dbReference type="PROSITE" id="PS51898">
    <property type="entry name" value="TYR_RECOMBINASE"/>
    <property type="match status" value="1"/>
</dbReference>
<name>A0ABW1EUY5_9ACTN</name>
<dbReference type="Proteomes" id="UP001596067">
    <property type="component" value="Unassembled WGS sequence"/>
</dbReference>
<sequence length="130" mass="14365">MLDSTTARALKEHLAQQAKERLAASLVWQNEADFLYTNPDGSRLHPNTITTYFARLVESSGLPPIRLHDQRHCAASLALAAGMEMKEIQAMLGHREMGTTADIYVSLLPDQQQASAEAVADLIATHRRRA</sequence>
<dbReference type="Gene3D" id="1.10.443.10">
    <property type="entry name" value="Intergrase catalytic core"/>
    <property type="match status" value="1"/>
</dbReference>
<dbReference type="Pfam" id="PF00589">
    <property type="entry name" value="Phage_integrase"/>
    <property type="match status" value="1"/>
</dbReference>
<proteinExistence type="predicted"/>
<gene>
    <name evidence="3" type="ORF">ACFP0N_11935</name>
</gene>
<evidence type="ECO:0000259" key="2">
    <source>
        <dbReference type="PROSITE" id="PS51898"/>
    </source>
</evidence>
<dbReference type="SUPFAM" id="SSF56349">
    <property type="entry name" value="DNA breaking-rejoining enzymes"/>
    <property type="match status" value="1"/>
</dbReference>
<dbReference type="InterPro" id="IPR002104">
    <property type="entry name" value="Integrase_catalytic"/>
</dbReference>
<dbReference type="RefSeq" id="WP_313767366.1">
    <property type="nucleotide sequence ID" value="NZ_BAAAVH010000011.1"/>
</dbReference>
<accession>A0ABW1EUY5</accession>
<dbReference type="InterPro" id="IPR011010">
    <property type="entry name" value="DNA_brk_join_enz"/>
</dbReference>
<keyword evidence="1" id="KW-0233">DNA recombination</keyword>
<reference evidence="4" key="1">
    <citation type="journal article" date="2019" name="Int. J. Syst. Evol. Microbiol.">
        <title>The Global Catalogue of Microorganisms (GCM) 10K type strain sequencing project: providing services to taxonomists for standard genome sequencing and annotation.</title>
        <authorList>
            <consortium name="The Broad Institute Genomics Platform"/>
            <consortium name="The Broad Institute Genome Sequencing Center for Infectious Disease"/>
            <person name="Wu L."/>
            <person name="Ma J."/>
        </authorList>
    </citation>
    <scope>NUCLEOTIDE SEQUENCE [LARGE SCALE GENOMIC DNA]</scope>
    <source>
        <strain evidence="4">CGMCC 4.1469</strain>
    </source>
</reference>
<keyword evidence="4" id="KW-1185">Reference proteome</keyword>
<evidence type="ECO:0000313" key="3">
    <source>
        <dbReference type="EMBL" id="MFC5885680.1"/>
    </source>
</evidence>
<protein>
    <submittedName>
        <fullName evidence="3">Tyrosine-type recombinase/integrase</fullName>
    </submittedName>
</protein>
<dbReference type="InterPro" id="IPR013762">
    <property type="entry name" value="Integrase-like_cat_sf"/>
</dbReference>
<comment type="caution">
    <text evidence="3">The sequence shown here is derived from an EMBL/GenBank/DDBJ whole genome shotgun (WGS) entry which is preliminary data.</text>
</comment>
<feature type="domain" description="Tyr recombinase" evidence="2">
    <location>
        <begin position="1"/>
        <end position="117"/>
    </location>
</feature>